<dbReference type="PANTHER" id="PTHR11783">
    <property type="entry name" value="SULFOTRANSFERASE SULT"/>
    <property type="match status" value="1"/>
</dbReference>
<evidence type="ECO:0000313" key="6">
    <source>
        <dbReference type="RefSeq" id="XP_005109747.1"/>
    </source>
</evidence>
<sequence>MAGLRIFAFQNVISTHVAQFFSKPSAQVSEIMLAHNSLPWTLRTAKRTFCTSLRCSSSSFPSVTGASATKVFCQEISCGVRSCNRNLFVRWSRLYSQIPQQELKPLDKNRKARHQKLMLLTYLSGFIGVCLLGAIGAQQYKRMARKAKGIEDLKIREYGRRPYLFRYRGFIFPQFVVDDVKSIHQFEIREDDLWIVSYPKAGTTWLQELVYLIDTNLDFEGAEKNTMDDRFPFFEFPYPGKKAINDLPSPRRIKTHLPFPLLPNQMKEKKPKIIYIARNPKDTLVSLYHFAVKFFAPVQRFQGTYDQFCELFAEDKAIYGPWWKHVLEAWKCRDDDNVLVLFYEDLQKDLPGVVRQVASFLGKSLTDAEVDAVAKHCTFESMKNNKSVNYDWLKEQGMASDKADFMRKGKVGDWKNHLSSEISAKLEEMVSSKLTPAGVVFQDTLEGSYGQDEDDML</sequence>
<dbReference type="InterPro" id="IPR027417">
    <property type="entry name" value="P-loop_NTPase"/>
</dbReference>
<name>A0ABM0K6B6_APLCA</name>
<keyword evidence="3" id="KW-0472">Membrane</keyword>
<keyword evidence="2" id="KW-0808">Transferase</keyword>
<dbReference type="InterPro" id="IPR000863">
    <property type="entry name" value="Sulfotransferase_dom"/>
</dbReference>
<keyword evidence="5" id="KW-1185">Reference proteome</keyword>
<evidence type="ECO:0000313" key="5">
    <source>
        <dbReference type="Proteomes" id="UP000694888"/>
    </source>
</evidence>
<comment type="similarity">
    <text evidence="1">Belongs to the sulfotransferase 1 family.</text>
</comment>
<dbReference type="Proteomes" id="UP000694888">
    <property type="component" value="Unplaced"/>
</dbReference>
<evidence type="ECO:0000256" key="1">
    <source>
        <dbReference type="ARBA" id="ARBA00005771"/>
    </source>
</evidence>
<feature type="transmembrane region" description="Helical" evidence="3">
    <location>
        <begin position="117"/>
        <end position="137"/>
    </location>
</feature>
<proteinExistence type="inferred from homology"/>
<organism evidence="5 6">
    <name type="scientific">Aplysia californica</name>
    <name type="common">California sea hare</name>
    <dbReference type="NCBI Taxonomy" id="6500"/>
    <lineage>
        <taxon>Eukaryota</taxon>
        <taxon>Metazoa</taxon>
        <taxon>Spiralia</taxon>
        <taxon>Lophotrochozoa</taxon>
        <taxon>Mollusca</taxon>
        <taxon>Gastropoda</taxon>
        <taxon>Heterobranchia</taxon>
        <taxon>Euthyneura</taxon>
        <taxon>Tectipleura</taxon>
        <taxon>Aplysiida</taxon>
        <taxon>Aplysioidea</taxon>
        <taxon>Aplysiidae</taxon>
        <taxon>Aplysia</taxon>
    </lineage>
</organism>
<dbReference type="GeneID" id="101851301"/>
<keyword evidence="3" id="KW-0812">Transmembrane</keyword>
<keyword evidence="3" id="KW-1133">Transmembrane helix</keyword>
<dbReference type="RefSeq" id="XP_005109747.1">
    <property type="nucleotide sequence ID" value="XM_005109690.3"/>
</dbReference>
<dbReference type="Pfam" id="PF00685">
    <property type="entry name" value="Sulfotransfer_1"/>
    <property type="match status" value="1"/>
</dbReference>
<evidence type="ECO:0000256" key="3">
    <source>
        <dbReference type="SAM" id="Phobius"/>
    </source>
</evidence>
<reference evidence="6" key="1">
    <citation type="submission" date="2025-08" db="UniProtKB">
        <authorList>
            <consortium name="RefSeq"/>
        </authorList>
    </citation>
    <scope>IDENTIFICATION</scope>
</reference>
<gene>
    <name evidence="6" type="primary">LOC101851301</name>
</gene>
<evidence type="ECO:0000256" key="2">
    <source>
        <dbReference type="ARBA" id="ARBA00022679"/>
    </source>
</evidence>
<accession>A0ABM0K6B6</accession>
<protein>
    <submittedName>
        <fullName evidence="6">Sulfotransferase family cytosolic 1B member 1 isoform X1</fullName>
    </submittedName>
</protein>
<evidence type="ECO:0000259" key="4">
    <source>
        <dbReference type="Pfam" id="PF00685"/>
    </source>
</evidence>
<dbReference type="Gene3D" id="3.40.50.300">
    <property type="entry name" value="P-loop containing nucleotide triphosphate hydrolases"/>
    <property type="match status" value="1"/>
</dbReference>
<dbReference type="SUPFAM" id="SSF52540">
    <property type="entry name" value="P-loop containing nucleoside triphosphate hydrolases"/>
    <property type="match status" value="1"/>
</dbReference>
<feature type="domain" description="Sulfotransferase" evidence="4">
    <location>
        <begin position="191"/>
        <end position="434"/>
    </location>
</feature>